<feature type="region of interest" description="Disordered" evidence="3">
    <location>
        <begin position="1"/>
        <end position="22"/>
    </location>
</feature>
<dbReference type="CDD" id="cd06992">
    <property type="entry name" value="cupin_GDO-like_C"/>
    <property type="match status" value="1"/>
</dbReference>
<proteinExistence type="predicted"/>
<keyword evidence="2" id="KW-0560">Oxidoreductase</keyword>
<dbReference type="AlphaFoldDB" id="A0A6A6XKY8"/>
<evidence type="ECO:0000259" key="4">
    <source>
        <dbReference type="Pfam" id="PF07883"/>
    </source>
</evidence>
<dbReference type="Gene3D" id="2.60.120.10">
    <property type="entry name" value="Jelly Rolls"/>
    <property type="match status" value="1"/>
</dbReference>
<reference evidence="5" key="1">
    <citation type="journal article" date="2020" name="Stud. Mycol.">
        <title>101 Dothideomycetes genomes: a test case for predicting lifestyles and emergence of pathogens.</title>
        <authorList>
            <person name="Haridas S."/>
            <person name="Albert R."/>
            <person name="Binder M."/>
            <person name="Bloem J."/>
            <person name="Labutti K."/>
            <person name="Salamov A."/>
            <person name="Andreopoulos B."/>
            <person name="Baker S."/>
            <person name="Barry K."/>
            <person name="Bills G."/>
            <person name="Bluhm B."/>
            <person name="Cannon C."/>
            <person name="Castanera R."/>
            <person name="Culley D."/>
            <person name="Daum C."/>
            <person name="Ezra D."/>
            <person name="Gonzalez J."/>
            <person name="Henrissat B."/>
            <person name="Kuo A."/>
            <person name="Liang C."/>
            <person name="Lipzen A."/>
            <person name="Lutzoni F."/>
            <person name="Magnuson J."/>
            <person name="Mondo S."/>
            <person name="Nolan M."/>
            <person name="Ohm R."/>
            <person name="Pangilinan J."/>
            <person name="Park H.-J."/>
            <person name="Ramirez L."/>
            <person name="Alfaro M."/>
            <person name="Sun H."/>
            <person name="Tritt A."/>
            <person name="Yoshinaga Y."/>
            <person name="Zwiers L.-H."/>
            <person name="Turgeon B."/>
            <person name="Goodwin S."/>
            <person name="Spatafora J."/>
            <person name="Crous P."/>
            <person name="Grigoriev I."/>
        </authorList>
    </citation>
    <scope>NUCLEOTIDE SEQUENCE</scope>
    <source>
        <strain evidence="5">CBS 109.77</strain>
    </source>
</reference>
<dbReference type="Proteomes" id="UP000799757">
    <property type="component" value="Unassembled WGS sequence"/>
</dbReference>
<dbReference type="EMBL" id="MU001815">
    <property type="protein sequence ID" value="KAF2797079.1"/>
    <property type="molecule type" value="Genomic_DNA"/>
</dbReference>
<evidence type="ECO:0000256" key="3">
    <source>
        <dbReference type="SAM" id="MobiDB-lite"/>
    </source>
</evidence>
<dbReference type="InterPro" id="IPR011051">
    <property type="entry name" value="RmlC_Cupin_sf"/>
</dbReference>
<dbReference type="InterPro" id="IPR014710">
    <property type="entry name" value="RmlC-like_jellyroll"/>
</dbReference>
<evidence type="ECO:0000256" key="2">
    <source>
        <dbReference type="ARBA" id="ARBA00023002"/>
    </source>
</evidence>
<dbReference type="PANTHER" id="PTHR41517">
    <property type="entry name" value="1,2-DIOXYGENASE PROTEIN-RELATED"/>
    <property type="match status" value="1"/>
</dbReference>
<dbReference type="GO" id="GO:0051213">
    <property type="term" value="F:dioxygenase activity"/>
    <property type="evidence" value="ECO:0007669"/>
    <property type="project" value="UniProtKB-KW"/>
</dbReference>
<evidence type="ECO:0000313" key="6">
    <source>
        <dbReference type="Proteomes" id="UP000799757"/>
    </source>
</evidence>
<dbReference type="OrthoDB" id="2205143at2759"/>
<evidence type="ECO:0000256" key="1">
    <source>
        <dbReference type="ARBA" id="ARBA00022964"/>
    </source>
</evidence>
<keyword evidence="1 5" id="KW-0223">Dioxygenase</keyword>
<gene>
    <name evidence="5" type="ORF">K505DRAFT_372729</name>
</gene>
<dbReference type="CDD" id="cd02216">
    <property type="entry name" value="cupin_GDO-like_N"/>
    <property type="match status" value="1"/>
</dbReference>
<organism evidence="5 6">
    <name type="scientific">Melanomma pulvis-pyrius CBS 109.77</name>
    <dbReference type="NCBI Taxonomy" id="1314802"/>
    <lineage>
        <taxon>Eukaryota</taxon>
        <taxon>Fungi</taxon>
        <taxon>Dikarya</taxon>
        <taxon>Ascomycota</taxon>
        <taxon>Pezizomycotina</taxon>
        <taxon>Dothideomycetes</taxon>
        <taxon>Pleosporomycetidae</taxon>
        <taxon>Pleosporales</taxon>
        <taxon>Melanommataceae</taxon>
        <taxon>Melanomma</taxon>
    </lineage>
</organism>
<name>A0A6A6XKY8_9PLEO</name>
<keyword evidence="6" id="KW-1185">Reference proteome</keyword>
<feature type="domain" description="Cupin type-2" evidence="4">
    <location>
        <begin position="112"/>
        <end position="179"/>
    </location>
</feature>
<evidence type="ECO:0000313" key="5">
    <source>
        <dbReference type="EMBL" id="KAF2797079.1"/>
    </source>
</evidence>
<dbReference type="Pfam" id="PF07883">
    <property type="entry name" value="Cupin_2"/>
    <property type="match status" value="1"/>
</dbReference>
<dbReference type="InterPro" id="IPR047183">
    <property type="entry name" value="GDO-like"/>
</dbReference>
<dbReference type="InterPro" id="IPR013096">
    <property type="entry name" value="Cupin_2"/>
</dbReference>
<dbReference type="PANTHER" id="PTHR41517:SF1">
    <property type="entry name" value="CUPIN"/>
    <property type="match status" value="1"/>
</dbReference>
<accession>A0A6A6XKY8</accession>
<dbReference type="SUPFAM" id="SSF51182">
    <property type="entry name" value="RmlC-like cupins"/>
    <property type="match status" value="1"/>
</dbReference>
<sequence>MASPSSIPKAKMLVPNTLPTNNAEPSLSTIQDVIEGASKVNAVPLWPQMVKYNPPVPNPRCVPHIWRYEEVRPYLVRAGELVKEKDAERRVLMLVNPEREGPYTTDTLYAGLQLVNPHETAPAHRHTAFALRFVIEGNGGYTSIHGRRIPMNRGDVILTPTWNWHDHGKDGSGPMIWLDGLDLPSFIHFPVHFVEHYKETRYPAREVENGEGEGEIVFAWGGMRRALDECPGPWAVREYRKADGSYVSKTLGPSAERIDAGTSSTPRRETVSSVYHVIEGKGHSNINSDKFEWKQGDTFCIPSWYRYEHFAGPEQTVYLYRFDDRPMVEALGFYRSGGMDSESLVT</sequence>
<protein>
    <submittedName>
        <fullName evidence="5">Gentisate 1,2-dioxygenase</fullName>
    </submittedName>
</protein>